<feature type="binding site" evidence="17">
    <location>
        <position position="103"/>
    </location>
    <ligand>
        <name>[4Fe-4S] cluster</name>
        <dbReference type="ChEBI" id="CHEBI:49883"/>
    </ligand>
</feature>
<dbReference type="PANTHER" id="PTHR36701:SF1">
    <property type="entry name" value="EPOXYQUEUOSINE REDUCTASE QUEH"/>
    <property type="match status" value="1"/>
</dbReference>
<dbReference type="EMBL" id="CP145316">
    <property type="protein sequence ID" value="XAM19061.1"/>
    <property type="molecule type" value="Genomic_DNA"/>
</dbReference>
<evidence type="ECO:0000256" key="11">
    <source>
        <dbReference type="ARBA" id="ARBA00023004"/>
    </source>
</evidence>
<evidence type="ECO:0000256" key="13">
    <source>
        <dbReference type="ARBA" id="ARBA00023157"/>
    </source>
</evidence>
<keyword evidence="11 17" id="KW-0408">Iron</keyword>
<evidence type="ECO:0000256" key="16">
    <source>
        <dbReference type="ARBA" id="ARBA00047415"/>
    </source>
</evidence>
<keyword evidence="10 17" id="KW-0560">Oxidoreductase</keyword>
<feature type="binding site" evidence="17">
    <location>
        <position position="20"/>
    </location>
    <ligand>
        <name>[4Fe-4S] cluster</name>
        <dbReference type="ChEBI" id="CHEBI:49883"/>
    </ligand>
</feature>
<keyword evidence="8 17" id="KW-0479">Metal-binding</keyword>
<comment type="pathway">
    <text evidence="2 17">tRNA modification; tRNA-queuosine biosynthesis.</text>
</comment>
<keyword evidence="14 17" id="KW-0676">Redox-active center</keyword>
<evidence type="ECO:0000256" key="3">
    <source>
        <dbReference type="ARBA" id="ARBA00008207"/>
    </source>
</evidence>
<gene>
    <name evidence="17" type="primary">queH</name>
    <name evidence="18" type="ORF">V3I05_05140</name>
</gene>
<feature type="disulfide bond" description="Redox-active" evidence="17">
    <location>
        <begin position="182"/>
        <end position="184"/>
    </location>
</feature>
<reference evidence="18 19" key="1">
    <citation type="submission" date="2024-02" db="EMBL/GenBank/DDBJ databases">
        <title>Genome and pathogenicity analysis of Helicobacter mastomyrinus isolated from mice.</title>
        <authorList>
            <person name="Zhu L."/>
        </authorList>
    </citation>
    <scope>NUCLEOTIDE SEQUENCE [LARGE SCALE GENOMIC DNA]</scope>
    <source>
        <strain evidence="18 19">Hm-17</strain>
    </source>
</reference>
<accession>A0ABZ3F795</accession>
<evidence type="ECO:0000256" key="15">
    <source>
        <dbReference type="ARBA" id="ARBA00031446"/>
    </source>
</evidence>
<protein>
    <recommendedName>
        <fullName evidence="5 17">Epoxyqueuosine reductase QueH</fullName>
        <ecNumber evidence="4 17">1.17.99.6</ecNumber>
    </recommendedName>
    <alternativeName>
        <fullName evidence="15 17">Queuosine biosynthesis protein QueH</fullName>
    </alternativeName>
</protein>
<keyword evidence="6 17" id="KW-0004">4Fe-4S</keyword>
<dbReference type="RefSeq" id="WP_300449995.1">
    <property type="nucleotide sequence ID" value="NZ_CP145316.1"/>
</dbReference>
<dbReference type="HAMAP" id="MF_02089">
    <property type="entry name" value="QueH"/>
    <property type="match status" value="1"/>
</dbReference>
<feature type="binding site" evidence="17">
    <location>
        <position position="19"/>
    </location>
    <ligand>
        <name>[4Fe-4S] cluster</name>
        <dbReference type="ChEBI" id="CHEBI:49883"/>
    </ligand>
</feature>
<keyword evidence="9 17" id="KW-0671">Queuosine biosynthesis</keyword>
<evidence type="ECO:0000256" key="6">
    <source>
        <dbReference type="ARBA" id="ARBA00022485"/>
    </source>
</evidence>
<proteinExistence type="inferred from homology"/>
<name>A0ABZ3F795_9HELI</name>
<evidence type="ECO:0000256" key="8">
    <source>
        <dbReference type="ARBA" id="ARBA00022723"/>
    </source>
</evidence>
<organism evidence="18 19">
    <name type="scientific">Helicobacter mastomyrinus</name>
    <dbReference type="NCBI Taxonomy" id="287948"/>
    <lineage>
        <taxon>Bacteria</taxon>
        <taxon>Pseudomonadati</taxon>
        <taxon>Campylobacterota</taxon>
        <taxon>Epsilonproteobacteria</taxon>
        <taxon>Campylobacterales</taxon>
        <taxon>Helicobacteraceae</taxon>
        <taxon>Helicobacter</taxon>
    </lineage>
</organism>
<feature type="binding site" evidence="17">
    <location>
        <position position="100"/>
    </location>
    <ligand>
        <name>[4Fe-4S] cluster</name>
        <dbReference type="ChEBI" id="CHEBI:49883"/>
    </ligand>
</feature>
<dbReference type="PANTHER" id="PTHR36701">
    <property type="entry name" value="EPOXYQUEUOSINE REDUCTASE QUEH"/>
    <property type="match status" value="1"/>
</dbReference>
<comment type="function">
    <text evidence="1 17">Catalyzes the conversion of epoxyqueuosine (oQ) to queuosine (Q), which is a hypermodified base found in the wobble positions of tRNA(Asp), tRNA(Asn), tRNA(His) and tRNA(Tyr).</text>
</comment>
<keyword evidence="12 17" id="KW-0411">Iron-sulfur</keyword>
<comment type="catalytic activity">
    <reaction evidence="16 17">
        <text>epoxyqueuosine(34) in tRNA + AH2 = queuosine(34) in tRNA + A + H2O</text>
        <dbReference type="Rhea" id="RHEA:32159"/>
        <dbReference type="Rhea" id="RHEA-COMP:18571"/>
        <dbReference type="Rhea" id="RHEA-COMP:18582"/>
        <dbReference type="ChEBI" id="CHEBI:13193"/>
        <dbReference type="ChEBI" id="CHEBI:15377"/>
        <dbReference type="ChEBI" id="CHEBI:17499"/>
        <dbReference type="ChEBI" id="CHEBI:194431"/>
        <dbReference type="ChEBI" id="CHEBI:194443"/>
        <dbReference type="EC" id="1.17.99.6"/>
    </reaction>
</comment>
<evidence type="ECO:0000256" key="9">
    <source>
        <dbReference type="ARBA" id="ARBA00022785"/>
    </source>
</evidence>
<keyword evidence="13 17" id="KW-1015">Disulfide bond</keyword>
<evidence type="ECO:0000256" key="12">
    <source>
        <dbReference type="ARBA" id="ARBA00023014"/>
    </source>
</evidence>
<evidence type="ECO:0000256" key="17">
    <source>
        <dbReference type="HAMAP-Rule" id="MF_02089"/>
    </source>
</evidence>
<comment type="similarity">
    <text evidence="3 17">Belongs to the QueH family.</text>
</comment>
<evidence type="ECO:0000256" key="7">
    <source>
        <dbReference type="ARBA" id="ARBA00022694"/>
    </source>
</evidence>
<evidence type="ECO:0000256" key="1">
    <source>
        <dbReference type="ARBA" id="ARBA00002268"/>
    </source>
</evidence>
<keyword evidence="19" id="KW-1185">Reference proteome</keyword>
<dbReference type="Proteomes" id="UP001434737">
    <property type="component" value="Chromosome"/>
</dbReference>
<evidence type="ECO:0000256" key="4">
    <source>
        <dbReference type="ARBA" id="ARBA00012622"/>
    </source>
</evidence>
<evidence type="ECO:0000313" key="19">
    <source>
        <dbReference type="Proteomes" id="UP001434737"/>
    </source>
</evidence>
<dbReference type="EC" id="1.17.99.6" evidence="4 17"/>
<sequence length="383" mass="44136">MSEQSHIHNKSQDMLVHICCSVDSHYFLSELQKIYPQSRMIGYFYNPNIHPKEEYDLRLLDVKRSCNMLGVELIEGEYESKKWFADVKGLEEAPEKGERCVKCFDMRLEKTAQVAAKMSIKSFTSTLLSSPLKEQKILFAEGDEIALAYNLDFIKVDVRSNGGTQAQSELANKDKLYKQTYCGCQFALNKQREKQRQIPLELMSNIGKQIMPGSNEQRKLIFEIRDKCESEGMEYALYKRSKILWRNLRSVCMDNGEAINSYVITHSKSKNMVKTSSITYVRESIKDIESQMQSVEIGYAKHDDSVFISIDDINLLLKTHYKDTQEMVYNPPAYECELLLRAALCGADSLNPIIVLDKCIKYSLRVFIDAYFQESSVFAITTY</sequence>
<dbReference type="Pfam" id="PF02677">
    <property type="entry name" value="QueH"/>
    <property type="match status" value="1"/>
</dbReference>
<evidence type="ECO:0000256" key="5">
    <source>
        <dbReference type="ARBA" id="ARBA00016895"/>
    </source>
</evidence>
<evidence type="ECO:0000313" key="18">
    <source>
        <dbReference type="EMBL" id="XAM19061.1"/>
    </source>
</evidence>
<dbReference type="InterPro" id="IPR003828">
    <property type="entry name" value="QueH"/>
</dbReference>
<evidence type="ECO:0000256" key="10">
    <source>
        <dbReference type="ARBA" id="ARBA00023002"/>
    </source>
</evidence>
<evidence type="ECO:0000256" key="2">
    <source>
        <dbReference type="ARBA" id="ARBA00004691"/>
    </source>
</evidence>
<keyword evidence="7 17" id="KW-0819">tRNA processing</keyword>
<evidence type="ECO:0000256" key="14">
    <source>
        <dbReference type="ARBA" id="ARBA00023284"/>
    </source>
</evidence>